<dbReference type="Proteomes" id="UP000479710">
    <property type="component" value="Unassembled WGS sequence"/>
</dbReference>
<sequence length="102" mass="11418">MVAMAFDVNSELVDMNNNSSKENLENSEPFVGMEFESEEAAKEGFHHKKQNDTGKRKRKRAIIREGCNAMIESSDDLNLVQVHSLTPSLYPFAAQVATKISN</sequence>
<dbReference type="AlphaFoldDB" id="A0A6G1DC02"/>
<protein>
    <submittedName>
        <fullName evidence="2">Uncharacterized protein</fullName>
    </submittedName>
</protein>
<comment type="caution">
    <text evidence="2">The sequence shown here is derived from an EMBL/GenBank/DDBJ whole genome shotgun (WGS) entry which is preliminary data.</text>
</comment>
<evidence type="ECO:0000256" key="1">
    <source>
        <dbReference type="SAM" id="MobiDB-lite"/>
    </source>
</evidence>
<gene>
    <name evidence="2" type="ORF">E2562_001495</name>
</gene>
<keyword evidence="3" id="KW-1185">Reference proteome</keyword>
<feature type="region of interest" description="Disordered" evidence="1">
    <location>
        <begin position="39"/>
        <end position="59"/>
    </location>
</feature>
<organism evidence="2 3">
    <name type="scientific">Oryza meyeriana var. granulata</name>
    <dbReference type="NCBI Taxonomy" id="110450"/>
    <lineage>
        <taxon>Eukaryota</taxon>
        <taxon>Viridiplantae</taxon>
        <taxon>Streptophyta</taxon>
        <taxon>Embryophyta</taxon>
        <taxon>Tracheophyta</taxon>
        <taxon>Spermatophyta</taxon>
        <taxon>Magnoliopsida</taxon>
        <taxon>Liliopsida</taxon>
        <taxon>Poales</taxon>
        <taxon>Poaceae</taxon>
        <taxon>BOP clade</taxon>
        <taxon>Oryzoideae</taxon>
        <taxon>Oryzeae</taxon>
        <taxon>Oryzinae</taxon>
        <taxon>Oryza</taxon>
        <taxon>Oryza meyeriana</taxon>
    </lineage>
</organism>
<evidence type="ECO:0000313" key="2">
    <source>
        <dbReference type="EMBL" id="KAF0910315.1"/>
    </source>
</evidence>
<proteinExistence type="predicted"/>
<dbReference type="EMBL" id="SPHZ02000006">
    <property type="protein sequence ID" value="KAF0910315.1"/>
    <property type="molecule type" value="Genomic_DNA"/>
</dbReference>
<accession>A0A6G1DC02</accession>
<evidence type="ECO:0000313" key="3">
    <source>
        <dbReference type="Proteomes" id="UP000479710"/>
    </source>
</evidence>
<name>A0A6G1DC02_9ORYZ</name>
<feature type="compositionally biased region" description="Basic and acidic residues" evidence="1">
    <location>
        <begin position="39"/>
        <end position="54"/>
    </location>
</feature>
<reference evidence="2 3" key="1">
    <citation type="submission" date="2019-11" db="EMBL/GenBank/DDBJ databases">
        <title>Whole genome sequence of Oryza granulata.</title>
        <authorList>
            <person name="Li W."/>
        </authorList>
    </citation>
    <scope>NUCLEOTIDE SEQUENCE [LARGE SCALE GENOMIC DNA]</scope>
    <source>
        <strain evidence="3">cv. Menghai</strain>
        <tissue evidence="2">Leaf</tissue>
    </source>
</reference>